<protein>
    <submittedName>
        <fullName evidence="3">RHS repeat-associated core domain-containing protein</fullName>
    </submittedName>
</protein>
<evidence type="ECO:0000313" key="3">
    <source>
        <dbReference type="EMBL" id="SDZ50649.1"/>
    </source>
</evidence>
<organism evidence="3 4">
    <name type="scientific">Asanoa ishikariensis</name>
    <dbReference type="NCBI Taxonomy" id="137265"/>
    <lineage>
        <taxon>Bacteria</taxon>
        <taxon>Bacillati</taxon>
        <taxon>Actinomycetota</taxon>
        <taxon>Actinomycetes</taxon>
        <taxon>Micromonosporales</taxon>
        <taxon>Micromonosporaceae</taxon>
        <taxon>Asanoa</taxon>
    </lineage>
</organism>
<evidence type="ECO:0000256" key="2">
    <source>
        <dbReference type="SAM" id="Phobius"/>
    </source>
</evidence>
<evidence type="ECO:0000313" key="4">
    <source>
        <dbReference type="Proteomes" id="UP000199632"/>
    </source>
</evidence>
<keyword evidence="2" id="KW-0812">Transmembrane</keyword>
<keyword evidence="2" id="KW-1133">Transmembrane helix</keyword>
<dbReference type="PANTHER" id="PTHR32305">
    <property type="match status" value="1"/>
</dbReference>
<gene>
    <name evidence="3" type="ORF">SAMN05421684_5941</name>
</gene>
<reference evidence="4" key="1">
    <citation type="submission" date="2016-10" db="EMBL/GenBank/DDBJ databases">
        <authorList>
            <person name="Varghese N."/>
            <person name="Submissions S."/>
        </authorList>
    </citation>
    <scope>NUCLEOTIDE SEQUENCE [LARGE SCALE GENOMIC DNA]</scope>
    <source>
        <strain evidence="4">DSM 44718</strain>
    </source>
</reference>
<accession>A0A1H3TMS7</accession>
<dbReference type="NCBIfam" id="TIGR03696">
    <property type="entry name" value="Rhs_assc_core"/>
    <property type="match status" value="1"/>
</dbReference>
<proteinExistence type="predicted"/>
<sequence>MFEEEKPAVESARAQRRVTRPRLLRKLVASGIIGTLLGGALVVPAAADPLPAPARLQSQREKLDTDGGPARTKAWPYSPQRHVPAPEPVWPTPGTARVTLPTAADRRAGDTAVRAGNLPILVDRAAGTTGERLSAVTVQVLDRANAPAGWRDGLLMRLAGAPGAAKEGSVRLSVNYSGFRHAHGGDWASRLRLWQLPDCAVTTPSAKACAAKALPSTNDAKSATVSAETPVSVANSLVALAAGPSGPNGDFTATSLSPSATWSAGGNSGAFSWNYPMDVPPAIAGAVPNLALAYSSANVDGRSSVTNNQPSWIGEGFEYWPGYIERRYVPCLDDMGNGANNTTKTGDLCWRSDNAVMSLNGQGGELVYQEGKGWHSRQEDGARIEKLTGANGNGDNNGEYWKVTSADGTQYFFGLHSLPGQSSVTDSTWTVPVAGNHPAAGEKPADPCRAATFVTSFCLQAWRWNLDYVVDVRGNTTSYWYAKETNKYARNLTDSDAVSYTREGMLSRIDYGTWDRGSADRSVKAVAQVLFEPGNRCVTSSCSTHNSTNWPDTPWDQECTGSTCPTKYSPTFWSTKRLAKVTTRVWDTSKSTADWQNVASWTLTHSFPPPGDGSNHAGLWLDKIVHAGLVGTVVTMPPVTFTPVSMPNRVLTMNNTSNNWQRIDYIIAETGAKIDVEYDLNDCTASNLPGAANTNTRRCYPVLVTDPDDPEGKRLVQEWWHKHRVASVSESDLPSDLSGHPAPPKFTYYTYGPAAWHYADDDGLTKPNRKTWNQFRGYDTVDVRVGDVPGAQTLTRTRYLRGMHGDRAAASGGTRNVTVPASTGSETVYDEDQFAGMIREQTVYNGVDTKPVSKSVNVPWMSGATASRTINDDTVSARFTDIKTTYEATALGVDGARGWRTKRTQAWFSDAYGTLERTQDDGDVNKIGDEKCTVQIYNRNLAKNLLETLKQTTTTALPCGTAPTSSTHVLADTRSYFDGATSVDTEPTYGSETRVEELTNWGQSGGTLWQTTSQSTLDSFGRVRTATDVRGNVTRTDYTPAVGGPVTRVTTTSPAPYNWVSTKDTSPYWDSVTKTTEPNGGVTDVSYDALGRVWRVWNVGWAKAGHESSPSEEYTYTFAPNRDAYSYTTSRILHAAGGYRTTYEIADSLLRPRQTQTAGIGGDRVVTDTIYDKLGRAATTYNAHAEPGNASGALWWEPEWSVPGVNRTVFDNANRPRAQSFLAGNGKDNLVEDWRTTTTYEGDLTTVTPPEGGTPTTTLTDIAGRTVERRQHTTVSGVTGAYESTRYEYDAKDEVVLAADHLGNKWTYSFDVKGRRVAVTEPDKGKTTFEYTDYDEIRKSTDARGESLWYVYDALGRKIEMRDDSSTGRLRAKWKYDVLYTTSALGAKGLLTESYRYEYHQAGAASIYKWQVGGFSSRSQPSNVNYVIPPVEGTGLDTTWTFGYGYSSYDGSPTSILYPGGGGLTNETVTTVYDAVTGLPTKLETGLTGVSTYVAAQDYTRLGEPTKTIRKTASGVYVDDTTSYDESTRRVDQIKVKPETAAGAVVDRSYDYDDQGNITSITDAPQIGAADTQCFGHDRLRRLTSAWTPKAGVTCKGVAPSVANLGGPAPYWLDWTFDTTGNRVQEVSHTGGGDTTRTYAVPDGGPDVVRPHAVTRVTTKAPGQSDVVMNYTYDNAGNTVCRPSGSVNNACPNTGSQSITWDAENRASAVSAGGTAVESHVYDAEGVRLIRRDGSGTTLYLPGQELRRAKNGAMSATRYYSFNDRLVASRDPARLTWLYTDHQGTQHTGVDAASQAVLTRRQMPYGELRGASPVWPNGKGFVGGDKDPTGLTHIGAREFAPELGRFVSVDPIHDLDDPQQWNAYTYANGSPVTKSDPTGTIPADCREFDCYGYDPRPLKKKDGRGAGGCPGGCGTAKNKKWGKANNRSSTKARYVPKPGSLKPKKKTTTSPTMLSLQVAKPVLRRDICILSFQCMHEKQVQFAVKAGVFVYNVNKAGPPLLFHTAQLQVDMYCDTPTWGKFGLGGMLLFASKRVGLVTLLGDTICDAKEKGDFP</sequence>
<feature type="region of interest" description="Disordered" evidence="1">
    <location>
        <begin position="53"/>
        <end position="93"/>
    </location>
</feature>
<dbReference type="PANTHER" id="PTHR32305:SF17">
    <property type="entry name" value="TRNA NUCLEASE WAPA"/>
    <property type="match status" value="1"/>
</dbReference>
<dbReference type="InterPro" id="IPR022385">
    <property type="entry name" value="Rhs_assc_core"/>
</dbReference>
<dbReference type="RefSeq" id="WP_239083415.1">
    <property type="nucleotide sequence ID" value="NZ_BOND01000001.1"/>
</dbReference>
<keyword evidence="4" id="KW-1185">Reference proteome</keyword>
<dbReference type="STRING" id="137265.SAMN05421684_5941"/>
<dbReference type="Gene3D" id="2.180.10.10">
    <property type="entry name" value="RHS repeat-associated core"/>
    <property type="match status" value="1"/>
</dbReference>
<dbReference type="EMBL" id="FNQB01000003">
    <property type="protein sequence ID" value="SDZ50649.1"/>
    <property type="molecule type" value="Genomic_DNA"/>
</dbReference>
<feature type="transmembrane region" description="Helical" evidence="2">
    <location>
        <begin position="23"/>
        <end position="47"/>
    </location>
</feature>
<dbReference type="Proteomes" id="UP000199632">
    <property type="component" value="Unassembled WGS sequence"/>
</dbReference>
<evidence type="ECO:0000256" key="1">
    <source>
        <dbReference type="SAM" id="MobiDB-lite"/>
    </source>
</evidence>
<feature type="region of interest" description="Disordered" evidence="1">
    <location>
        <begin position="1917"/>
        <end position="1950"/>
    </location>
</feature>
<name>A0A1H3TMS7_9ACTN</name>
<dbReference type="InterPro" id="IPR050708">
    <property type="entry name" value="T6SS_VgrG/RHS"/>
</dbReference>
<keyword evidence="2" id="KW-0472">Membrane</keyword>